<dbReference type="PANTHER" id="PTHR10091:SF0">
    <property type="entry name" value="GALACTOSE MUTAROTASE"/>
    <property type="match status" value="1"/>
</dbReference>
<sequence length="306" mass="33059">MSTPTGTQYIITRATEQGEARATITELAASLREFSIGGVDLVESYAESAMPPFADGIVLVPWPNRIEDGTWMLDGEPQTLDITERDRNNSIHGLLRNTGYSLIERTEGSVTLGATIFPQHGYPFHVHTTVRYELVEAGLSVSHTATNLSDAAAPYALGTHPFFKIGDTPIAELTLTMTAATRFESNERLIPTAEVAVPETDFDLSAGRPVGELDLDMAFAGVEVIDGVAARLTAPDGREVRVTVDENFDFVQLFTPRNFPTLTGIGQVVAIEPMTAAPNAFNTGRGLLWLEPGVEFAATWGVEFSA</sequence>
<dbReference type="GO" id="GO:0033499">
    <property type="term" value="P:galactose catabolic process via UDP-galactose, Leloir pathway"/>
    <property type="evidence" value="ECO:0007669"/>
    <property type="project" value="TreeGrafter"/>
</dbReference>
<dbReference type="GO" id="GO:0006006">
    <property type="term" value="P:glucose metabolic process"/>
    <property type="evidence" value="ECO:0007669"/>
    <property type="project" value="TreeGrafter"/>
</dbReference>
<keyword evidence="2" id="KW-1185">Reference proteome</keyword>
<reference evidence="1 2" key="1">
    <citation type="submission" date="2017-11" db="EMBL/GenBank/DDBJ databases">
        <title>Genomic Encyclopedia of Archaeal and Bacterial Type Strains, Phase II (KMG-II): From Individual Species to Whole Genera.</title>
        <authorList>
            <person name="Goeker M."/>
        </authorList>
    </citation>
    <scope>NUCLEOTIDE SEQUENCE [LARGE SCALE GENOMIC DNA]</scope>
    <source>
        <strain evidence="1 2">DSM 16400</strain>
    </source>
</reference>
<dbReference type="Proteomes" id="UP000231742">
    <property type="component" value="Unassembled WGS sequence"/>
</dbReference>
<dbReference type="SUPFAM" id="SSF74650">
    <property type="entry name" value="Galactose mutarotase-like"/>
    <property type="match status" value="1"/>
</dbReference>
<dbReference type="GO" id="GO:0030246">
    <property type="term" value="F:carbohydrate binding"/>
    <property type="evidence" value="ECO:0007669"/>
    <property type="project" value="InterPro"/>
</dbReference>
<accession>A0A2M9D7F2</accession>
<dbReference type="InterPro" id="IPR008183">
    <property type="entry name" value="Aldose_1/G6P_1-epimerase"/>
</dbReference>
<dbReference type="InterPro" id="IPR014718">
    <property type="entry name" value="GH-type_carb-bd"/>
</dbReference>
<dbReference type="CDD" id="cd09022">
    <property type="entry name" value="Aldose_epim_Ec_YihR"/>
    <property type="match status" value="1"/>
</dbReference>
<dbReference type="Pfam" id="PF01263">
    <property type="entry name" value="Aldose_epim"/>
    <property type="match status" value="1"/>
</dbReference>
<gene>
    <name evidence="1" type="ORF">CLV85_0824</name>
</gene>
<proteinExistence type="predicted"/>
<dbReference type="EMBL" id="PGFH01000001">
    <property type="protein sequence ID" value="PJJ81647.1"/>
    <property type="molecule type" value="Genomic_DNA"/>
</dbReference>
<name>A0A2M9D7F2_9MICO</name>
<dbReference type="InterPro" id="IPR011013">
    <property type="entry name" value="Gal_mutarotase_sf_dom"/>
</dbReference>
<evidence type="ECO:0000313" key="1">
    <source>
        <dbReference type="EMBL" id="PJJ81647.1"/>
    </source>
</evidence>
<dbReference type="Gene3D" id="2.70.98.10">
    <property type="match status" value="1"/>
</dbReference>
<dbReference type="PANTHER" id="PTHR10091">
    <property type="entry name" value="ALDOSE-1-EPIMERASE"/>
    <property type="match status" value="1"/>
</dbReference>
<dbReference type="InterPro" id="IPR037480">
    <property type="entry name" value="YihR-like"/>
</dbReference>
<organism evidence="1 2">
    <name type="scientific">Salinibacterium amurskyense</name>
    <dbReference type="NCBI Taxonomy" id="205941"/>
    <lineage>
        <taxon>Bacteria</taxon>
        <taxon>Bacillati</taxon>
        <taxon>Actinomycetota</taxon>
        <taxon>Actinomycetes</taxon>
        <taxon>Micrococcales</taxon>
        <taxon>Microbacteriaceae</taxon>
        <taxon>Salinibacterium</taxon>
    </lineage>
</organism>
<dbReference type="AlphaFoldDB" id="A0A2M9D7F2"/>
<dbReference type="RefSeq" id="WP_189621841.1">
    <property type="nucleotide sequence ID" value="NZ_BMZU01000001.1"/>
</dbReference>
<comment type="caution">
    <text evidence="1">The sequence shown here is derived from an EMBL/GenBank/DDBJ whole genome shotgun (WGS) entry which is preliminary data.</text>
</comment>
<dbReference type="GO" id="GO:0004034">
    <property type="term" value="F:aldose 1-epimerase activity"/>
    <property type="evidence" value="ECO:0007669"/>
    <property type="project" value="TreeGrafter"/>
</dbReference>
<evidence type="ECO:0000313" key="2">
    <source>
        <dbReference type="Proteomes" id="UP000231742"/>
    </source>
</evidence>
<protein>
    <submittedName>
        <fullName evidence="1">Aldose 1-epimerase</fullName>
    </submittedName>
</protein>